<protein>
    <submittedName>
        <fullName evidence="1">Uncharacterized protein</fullName>
    </submittedName>
</protein>
<evidence type="ECO:0000313" key="1">
    <source>
        <dbReference type="EMBL" id="SIS72064.1"/>
    </source>
</evidence>
<dbReference type="Proteomes" id="UP000185781">
    <property type="component" value="Unassembled WGS sequence"/>
</dbReference>
<dbReference type="EMBL" id="FTOV01000002">
    <property type="protein sequence ID" value="SIS72064.1"/>
    <property type="molecule type" value="Genomic_DNA"/>
</dbReference>
<name>A0A1N7LDZ9_9FLAO</name>
<dbReference type="RefSeq" id="WP_027380863.1">
    <property type="nucleotide sequence ID" value="NZ_FTOV01000002.1"/>
</dbReference>
<dbReference type="OrthoDB" id="1264841at2"/>
<dbReference type="STRING" id="373672.SAMN05421785_102172"/>
<dbReference type="AlphaFoldDB" id="A0A1N7LDZ9"/>
<organism evidence="1 2">
    <name type="scientific">Chryseobacterium gambrini</name>
    <dbReference type="NCBI Taxonomy" id="373672"/>
    <lineage>
        <taxon>Bacteria</taxon>
        <taxon>Pseudomonadati</taxon>
        <taxon>Bacteroidota</taxon>
        <taxon>Flavobacteriia</taxon>
        <taxon>Flavobacteriales</taxon>
        <taxon>Weeksellaceae</taxon>
        <taxon>Chryseobacterium group</taxon>
        <taxon>Chryseobacterium</taxon>
    </lineage>
</organism>
<gene>
    <name evidence="1" type="ORF">SAMN05421785_102172</name>
</gene>
<reference evidence="1 2" key="1">
    <citation type="submission" date="2017-01" db="EMBL/GenBank/DDBJ databases">
        <authorList>
            <person name="Mah S.A."/>
            <person name="Swanson W.J."/>
            <person name="Moy G.W."/>
            <person name="Vacquier V.D."/>
        </authorList>
    </citation>
    <scope>NUCLEOTIDE SEQUENCE [LARGE SCALE GENOMIC DNA]</scope>
    <source>
        <strain evidence="1 2">DSM 18014</strain>
    </source>
</reference>
<sequence length="125" mass="13666">MNPFENKALRTFCGCETTDFNAAFEYTFNPSTKVLSVLDTSTFPAGQTFQAMNIWVIDSDGNEQSKKIATSDGNTTFDLSENFNTNEGFTITANVVSSTRKTITLTVRRVGLALNSGEGSINQEN</sequence>
<proteinExistence type="predicted"/>
<evidence type="ECO:0000313" key="2">
    <source>
        <dbReference type="Proteomes" id="UP000185781"/>
    </source>
</evidence>
<accession>A0A1N7LDZ9</accession>